<keyword evidence="2" id="KW-0328">Glycosyltransferase</keyword>
<dbReference type="Pfam" id="PF00535">
    <property type="entry name" value="Glycos_transf_2"/>
    <property type="match status" value="1"/>
</dbReference>
<name>A0A6L5XX64_9FIRM</name>
<dbReference type="GO" id="GO:0016757">
    <property type="term" value="F:glycosyltransferase activity"/>
    <property type="evidence" value="ECO:0007669"/>
    <property type="project" value="UniProtKB-KW"/>
</dbReference>
<sequence>MNNKIDVVIPVYKPDEKLERLVEHLRKQSVKPNRIIMIHTDAGDREQIKNQYGAIETVELHHIKKEEFDHGGTRNYGASLSDTPYILFMTQDAVPVDTHLIEEILKPFEDKSVATVYGRQLANSNAGAIEKYTRLFNYPAVSSIKSNKDLERLGIKTYFCSNVCAAYRKEVYEQMGGFVLKTIFNEDMIMASKVIQAGYSIAYSAEAKVIHSHKYTYWQQFTRNFDLAVSQQQYKEIFSGIKSESEGIRLVKNTAGYLLKAGKFYLIPDLVLQSGFKFLGYKLGSRYESLPKKVIKTCSMNKSYWD</sequence>
<dbReference type="InterPro" id="IPR001173">
    <property type="entry name" value="Glyco_trans_2-like"/>
</dbReference>
<evidence type="ECO:0000256" key="3">
    <source>
        <dbReference type="ARBA" id="ARBA00022679"/>
    </source>
</evidence>
<evidence type="ECO:0000313" key="5">
    <source>
        <dbReference type="EMBL" id="MSS63450.1"/>
    </source>
</evidence>
<evidence type="ECO:0000313" key="6">
    <source>
        <dbReference type="Proteomes" id="UP000482209"/>
    </source>
</evidence>
<dbReference type="InterPro" id="IPR029044">
    <property type="entry name" value="Nucleotide-diphossugar_trans"/>
</dbReference>
<proteinExistence type="inferred from homology"/>
<evidence type="ECO:0000256" key="1">
    <source>
        <dbReference type="ARBA" id="ARBA00006739"/>
    </source>
</evidence>
<evidence type="ECO:0000259" key="4">
    <source>
        <dbReference type="Pfam" id="PF00535"/>
    </source>
</evidence>
<protein>
    <submittedName>
        <fullName evidence="5">Glycosyltransferase family 2 protein</fullName>
    </submittedName>
</protein>
<dbReference type="PANTHER" id="PTHR43630">
    <property type="entry name" value="POLY-BETA-1,6-N-ACETYL-D-GLUCOSAMINE SYNTHASE"/>
    <property type="match status" value="1"/>
</dbReference>
<keyword evidence="6" id="KW-1185">Reference proteome</keyword>
<dbReference type="RefSeq" id="WP_154518780.1">
    <property type="nucleotide sequence ID" value="NZ_VUMT01000007.1"/>
</dbReference>
<reference evidence="5 6" key="1">
    <citation type="submission" date="2019-08" db="EMBL/GenBank/DDBJ databases">
        <title>In-depth cultivation of the pig gut microbiome towards novel bacterial diversity and tailored functional studies.</title>
        <authorList>
            <person name="Wylensek D."/>
            <person name="Hitch T.C.A."/>
            <person name="Clavel T."/>
        </authorList>
    </citation>
    <scope>NUCLEOTIDE SEQUENCE [LARGE SCALE GENOMIC DNA]</scope>
    <source>
        <strain evidence="5 6">WCA-693-APC-MOT-I</strain>
    </source>
</reference>
<organism evidence="5 6">
    <name type="scientific">Velocimicrobium porci</name>
    <dbReference type="NCBI Taxonomy" id="2606634"/>
    <lineage>
        <taxon>Bacteria</taxon>
        <taxon>Bacillati</taxon>
        <taxon>Bacillota</taxon>
        <taxon>Clostridia</taxon>
        <taxon>Lachnospirales</taxon>
        <taxon>Lachnospiraceae</taxon>
        <taxon>Velocimicrobium</taxon>
    </lineage>
</organism>
<dbReference type="Gene3D" id="3.90.550.10">
    <property type="entry name" value="Spore Coat Polysaccharide Biosynthesis Protein SpsA, Chain A"/>
    <property type="match status" value="1"/>
</dbReference>
<feature type="domain" description="Glycosyltransferase 2-like" evidence="4">
    <location>
        <begin position="7"/>
        <end position="175"/>
    </location>
</feature>
<dbReference type="EMBL" id="VUMT01000007">
    <property type="protein sequence ID" value="MSS63450.1"/>
    <property type="molecule type" value="Genomic_DNA"/>
</dbReference>
<dbReference type="SUPFAM" id="SSF53448">
    <property type="entry name" value="Nucleotide-diphospho-sugar transferases"/>
    <property type="match status" value="1"/>
</dbReference>
<accession>A0A6L5XX64</accession>
<dbReference type="AlphaFoldDB" id="A0A6L5XX64"/>
<comment type="caution">
    <text evidence="5">The sequence shown here is derived from an EMBL/GenBank/DDBJ whole genome shotgun (WGS) entry which is preliminary data.</text>
</comment>
<evidence type="ECO:0000256" key="2">
    <source>
        <dbReference type="ARBA" id="ARBA00022676"/>
    </source>
</evidence>
<dbReference type="PANTHER" id="PTHR43630:SF1">
    <property type="entry name" value="POLY-BETA-1,6-N-ACETYL-D-GLUCOSAMINE SYNTHASE"/>
    <property type="match status" value="1"/>
</dbReference>
<dbReference type="Proteomes" id="UP000482209">
    <property type="component" value="Unassembled WGS sequence"/>
</dbReference>
<comment type="similarity">
    <text evidence="1">Belongs to the glycosyltransferase 2 family.</text>
</comment>
<keyword evidence="3 5" id="KW-0808">Transferase</keyword>
<gene>
    <name evidence="5" type="ORF">FYJ58_06105</name>
</gene>